<gene>
    <name evidence="2" type="ORF">D7W81_15435</name>
</gene>
<dbReference type="AlphaFoldDB" id="A0A3A8QCP1"/>
<dbReference type="EMBL" id="RAWK01000082">
    <property type="protein sequence ID" value="RKH66463.1"/>
    <property type="molecule type" value="Genomic_DNA"/>
</dbReference>
<name>A0A3A8QCP1_9BACT</name>
<evidence type="ECO:0000259" key="1">
    <source>
        <dbReference type="Pfam" id="PF01266"/>
    </source>
</evidence>
<feature type="domain" description="FAD dependent oxidoreductase" evidence="1">
    <location>
        <begin position="46"/>
        <end position="130"/>
    </location>
</feature>
<dbReference type="Gene3D" id="3.40.50.720">
    <property type="entry name" value="NAD(P)-binding Rossmann-like Domain"/>
    <property type="match status" value="1"/>
</dbReference>
<keyword evidence="3" id="KW-1185">Reference proteome</keyword>
<dbReference type="Proteomes" id="UP000267003">
    <property type="component" value="Unassembled WGS sequence"/>
</dbReference>
<dbReference type="InterPro" id="IPR006076">
    <property type="entry name" value="FAD-dep_OxRdtase"/>
</dbReference>
<comment type="caution">
    <text evidence="2">The sequence shown here is derived from an EMBL/GenBank/DDBJ whole genome shotgun (WGS) entry which is preliminary data.</text>
</comment>
<evidence type="ECO:0000313" key="3">
    <source>
        <dbReference type="Proteomes" id="UP000267003"/>
    </source>
</evidence>
<evidence type="ECO:0000313" key="2">
    <source>
        <dbReference type="EMBL" id="RKH66463.1"/>
    </source>
</evidence>
<reference evidence="3" key="1">
    <citation type="submission" date="2018-09" db="EMBL/GenBank/DDBJ databases">
        <authorList>
            <person name="Livingstone P.G."/>
            <person name="Whitworth D.E."/>
        </authorList>
    </citation>
    <scope>NUCLEOTIDE SEQUENCE [LARGE SCALE GENOMIC DNA]</scope>
    <source>
        <strain evidence="3">AB050A</strain>
    </source>
</reference>
<dbReference type="Pfam" id="PF01266">
    <property type="entry name" value="DAO"/>
    <property type="match status" value="1"/>
</dbReference>
<dbReference type="InterPro" id="IPR036188">
    <property type="entry name" value="FAD/NAD-bd_sf"/>
</dbReference>
<proteinExistence type="predicted"/>
<dbReference type="SUPFAM" id="SSF51905">
    <property type="entry name" value="FAD/NAD(P)-binding domain"/>
    <property type="match status" value="2"/>
</dbReference>
<organism evidence="2 3">
    <name type="scientific">Corallococcus aberystwythensis</name>
    <dbReference type="NCBI Taxonomy" id="2316722"/>
    <lineage>
        <taxon>Bacteria</taxon>
        <taxon>Pseudomonadati</taxon>
        <taxon>Myxococcota</taxon>
        <taxon>Myxococcia</taxon>
        <taxon>Myxococcales</taxon>
        <taxon>Cystobacterineae</taxon>
        <taxon>Myxococcaceae</taxon>
        <taxon>Corallococcus</taxon>
    </lineage>
</organism>
<sequence>MSPKAWRGLYVIGSYDRRITLYNQQVRALTLTRCLFNTGVLNKGAKVAVVGGGAAGMTCAIAAACAGAQVTLYETAPVLLPRQRPAAHRYLHPHIYDWPADNSRKDQAGLPLLDWTAGTADAVTKQLIQEFEKWKHLLSCELRLSHTVTYLEQIAGKPGDPLVRLRATGPMGALVNEEYHATIIAVGFEEDGAPQGSSTRIPGDNTFSYWVPDGLSHITGTRGTKQRVLISGTGDGGLIDLARACIADFKHDLMLEMIAGSPHAYRLAQEIAKIDLQTRTEQQRSVGTPTYLYSKYSALEFSQETLQLITQLPQSHTEVFLNYHGPSVFTLNSAIINRLIALMLIKSSRVSLVEGRVVRIDQPSGAKQVVFAHDDGKESVLPFDRIVLRHGQDGQYMERLFPKIHECCRELGGRLAELGIGGTIDQSTLDFFEQAKLNYPPDI</sequence>
<accession>A0A3A8QCP1</accession>
<protein>
    <submittedName>
        <fullName evidence="2">FAD-dependent oxidoreductase</fullName>
    </submittedName>
</protein>